<feature type="region of interest" description="Disordered" evidence="1">
    <location>
        <begin position="1"/>
        <end position="20"/>
    </location>
</feature>
<gene>
    <name evidence="2" type="ORF">DYI37_01585</name>
</gene>
<comment type="caution">
    <text evidence="2">The sequence shown here is derived from an EMBL/GenBank/DDBJ whole genome shotgun (WGS) entry which is preliminary data.</text>
</comment>
<dbReference type="PANTHER" id="PTHR13061">
    <property type="entry name" value="DYNACTIN SUBUNIT P25"/>
    <property type="match status" value="1"/>
</dbReference>
<evidence type="ECO:0000256" key="1">
    <source>
        <dbReference type="SAM" id="MobiDB-lite"/>
    </source>
</evidence>
<dbReference type="InterPro" id="IPR001451">
    <property type="entry name" value="Hexapep"/>
</dbReference>
<dbReference type="PANTHER" id="PTHR13061:SF29">
    <property type="entry name" value="GAMMA CARBONIC ANHYDRASE-LIKE 1, MITOCHONDRIAL-RELATED"/>
    <property type="match status" value="1"/>
</dbReference>
<reference evidence="2 3" key="1">
    <citation type="submission" date="2018-08" db="EMBL/GenBank/DDBJ databases">
        <title>Fulvimarina sp. 85, whole genome shotgun sequence.</title>
        <authorList>
            <person name="Tuo L."/>
        </authorList>
    </citation>
    <scope>NUCLEOTIDE SEQUENCE [LARGE SCALE GENOMIC DNA]</scope>
    <source>
        <strain evidence="2 3">85</strain>
    </source>
</reference>
<organism evidence="2 3">
    <name type="scientific">Fulvimarina endophytica</name>
    <dbReference type="NCBI Taxonomy" id="2293836"/>
    <lineage>
        <taxon>Bacteria</taxon>
        <taxon>Pseudomonadati</taxon>
        <taxon>Pseudomonadota</taxon>
        <taxon>Alphaproteobacteria</taxon>
        <taxon>Hyphomicrobiales</taxon>
        <taxon>Aurantimonadaceae</taxon>
        <taxon>Fulvimarina</taxon>
    </lineage>
</organism>
<keyword evidence="3" id="KW-1185">Reference proteome</keyword>
<dbReference type="OrthoDB" id="9803036at2"/>
<protein>
    <submittedName>
        <fullName evidence="2">Gamma carbonic anhydrase family protein</fullName>
    </submittedName>
</protein>
<dbReference type="EMBL" id="QURL01000001">
    <property type="protein sequence ID" value="RFC66542.1"/>
    <property type="molecule type" value="Genomic_DNA"/>
</dbReference>
<evidence type="ECO:0000313" key="2">
    <source>
        <dbReference type="EMBL" id="RFC66542.1"/>
    </source>
</evidence>
<dbReference type="AlphaFoldDB" id="A0A371XBF5"/>
<dbReference type="InterPro" id="IPR011004">
    <property type="entry name" value="Trimer_LpxA-like_sf"/>
</dbReference>
<evidence type="ECO:0000313" key="3">
    <source>
        <dbReference type="Proteomes" id="UP000264310"/>
    </source>
</evidence>
<dbReference type="Pfam" id="PF00132">
    <property type="entry name" value="Hexapep"/>
    <property type="match status" value="1"/>
</dbReference>
<name>A0A371XBF5_9HYPH</name>
<dbReference type="Proteomes" id="UP000264310">
    <property type="component" value="Unassembled WGS sequence"/>
</dbReference>
<dbReference type="InterPro" id="IPR047324">
    <property type="entry name" value="LbH_gamma_CA-like"/>
</dbReference>
<dbReference type="SUPFAM" id="SSF51161">
    <property type="entry name" value="Trimeric LpxA-like enzymes"/>
    <property type="match status" value="1"/>
</dbReference>
<proteinExistence type="predicted"/>
<sequence length="182" mass="19310">MGETELPTYKLENDRPEMPAGSEPFIAPGARVVGRVRFGANVGVWFNAVIRGDNEWMEIGDDTNIQDNSTLHSDLGFPLTIGKGCTIGHNAIVHGCTLGDNVLVGMGATILNGAVIGDNSIVGANALVTEGKTFPPNSLIVGSPAKAVRELDDATAEKLKQSARHYVANAKRFSKGLEPIER</sequence>
<accession>A0A371XBF5</accession>
<dbReference type="CDD" id="cd04645">
    <property type="entry name" value="LbH_gamma_CA_like"/>
    <property type="match status" value="1"/>
</dbReference>
<dbReference type="Gene3D" id="2.160.10.10">
    <property type="entry name" value="Hexapeptide repeat proteins"/>
    <property type="match status" value="1"/>
</dbReference>
<dbReference type="InterPro" id="IPR050484">
    <property type="entry name" value="Transf_Hexapept/Carb_Anhydrase"/>
</dbReference>